<gene>
    <name evidence="2" type="ORF">ONZ51_g10719</name>
</gene>
<dbReference type="AlphaFoldDB" id="A0AAD7TIX6"/>
<protein>
    <submittedName>
        <fullName evidence="2">Uncharacterized protein</fullName>
    </submittedName>
</protein>
<feature type="compositionally biased region" description="Basic and acidic residues" evidence="1">
    <location>
        <begin position="44"/>
        <end position="53"/>
    </location>
</feature>
<dbReference type="Proteomes" id="UP001215151">
    <property type="component" value="Unassembled WGS sequence"/>
</dbReference>
<proteinExistence type="predicted"/>
<sequence>MAPGFKCQGCNGEFFRGRQYSQHHWQCKKGGKFMVQAECEQAEERREAKRCRLQENIPEAAVTEVLDQPPQPPSPEPEDPPPDPKMVSRVGHVRKLPAHLRDLVPSLHRALPAHLQRAATPPPEVLEVDVAQGDEIPPPEELRSMSSLYVTTPDQFGLYRVYPVKPWSGLNTPSLDALCKGGVFDLAMDPPKEPPVLP</sequence>
<organism evidence="2 3">
    <name type="scientific">Trametes cubensis</name>
    <dbReference type="NCBI Taxonomy" id="1111947"/>
    <lineage>
        <taxon>Eukaryota</taxon>
        <taxon>Fungi</taxon>
        <taxon>Dikarya</taxon>
        <taxon>Basidiomycota</taxon>
        <taxon>Agaricomycotina</taxon>
        <taxon>Agaricomycetes</taxon>
        <taxon>Polyporales</taxon>
        <taxon>Polyporaceae</taxon>
        <taxon>Trametes</taxon>
    </lineage>
</organism>
<keyword evidence="3" id="KW-1185">Reference proteome</keyword>
<evidence type="ECO:0000256" key="1">
    <source>
        <dbReference type="SAM" id="MobiDB-lite"/>
    </source>
</evidence>
<feature type="region of interest" description="Disordered" evidence="1">
    <location>
        <begin position="44"/>
        <end position="88"/>
    </location>
</feature>
<comment type="caution">
    <text evidence="2">The sequence shown here is derived from an EMBL/GenBank/DDBJ whole genome shotgun (WGS) entry which is preliminary data.</text>
</comment>
<reference evidence="2" key="1">
    <citation type="submission" date="2022-11" db="EMBL/GenBank/DDBJ databases">
        <title>Genome Sequence of Cubamyces cubensis.</title>
        <authorList>
            <person name="Buettner E."/>
        </authorList>
    </citation>
    <scope>NUCLEOTIDE SEQUENCE</scope>
    <source>
        <strain evidence="2">MPL-01</strain>
    </source>
</reference>
<accession>A0AAD7TIX6</accession>
<dbReference type="EMBL" id="JAPEVG010000443">
    <property type="protein sequence ID" value="KAJ8462725.1"/>
    <property type="molecule type" value="Genomic_DNA"/>
</dbReference>
<evidence type="ECO:0000313" key="3">
    <source>
        <dbReference type="Proteomes" id="UP001215151"/>
    </source>
</evidence>
<evidence type="ECO:0000313" key="2">
    <source>
        <dbReference type="EMBL" id="KAJ8462725.1"/>
    </source>
</evidence>
<name>A0AAD7TIX6_9APHY</name>